<accession>W9QIW2</accession>
<reference evidence="3" key="1">
    <citation type="submission" date="2013-01" db="EMBL/GenBank/DDBJ databases">
        <title>Draft Genome Sequence of a Mulberry Tree, Morus notabilis C.K. Schneid.</title>
        <authorList>
            <person name="He N."/>
            <person name="Zhao S."/>
        </authorList>
    </citation>
    <scope>NUCLEOTIDE SEQUENCE</scope>
</reference>
<dbReference type="STRING" id="981085.W9QIW2"/>
<dbReference type="Pfam" id="PF01593">
    <property type="entry name" value="Amino_oxidase"/>
    <property type="match status" value="1"/>
</dbReference>
<protein>
    <submittedName>
        <fullName evidence="2">Phytoene dehydrogenase</fullName>
    </submittedName>
</protein>
<dbReference type="KEGG" id="mnt:21389506"/>
<proteinExistence type="predicted"/>
<dbReference type="Gene3D" id="3.50.50.60">
    <property type="entry name" value="FAD/NAD(P)-binding domain"/>
    <property type="match status" value="1"/>
</dbReference>
<dbReference type="eggNOG" id="KOG0029">
    <property type="taxonomic scope" value="Eukaryota"/>
</dbReference>
<dbReference type="OrthoDB" id="2219495at2759"/>
<organism evidence="2 3">
    <name type="scientific">Morus notabilis</name>
    <dbReference type="NCBI Taxonomy" id="981085"/>
    <lineage>
        <taxon>Eukaryota</taxon>
        <taxon>Viridiplantae</taxon>
        <taxon>Streptophyta</taxon>
        <taxon>Embryophyta</taxon>
        <taxon>Tracheophyta</taxon>
        <taxon>Spermatophyta</taxon>
        <taxon>Magnoliopsida</taxon>
        <taxon>eudicotyledons</taxon>
        <taxon>Gunneridae</taxon>
        <taxon>Pentapetalae</taxon>
        <taxon>rosids</taxon>
        <taxon>fabids</taxon>
        <taxon>Rosales</taxon>
        <taxon>Moraceae</taxon>
        <taxon>Moreae</taxon>
        <taxon>Morus</taxon>
    </lineage>
</organism>
<dbReference type="PANTHER" id="PTHR42923">
    <property type="entry name" value="PROTOPORPHYRINOGEN OXIDASE"/>
    <property type="match status" value="1"/>
</dbReference>
<name>W9QIW2_9ROSA</name>
<dbReference type="AlphaFoldDB" id="W9QIW2"/>
<evidence type="ECO:0000313" key="3">
    <source>
        <dbReference type="Proteomes" id="UP000030645"/>
    </source>
</evidence>
<sequence>MSLAISWRLTVVSVPLSKRRCSSRYGSGRFRCSAEADLSDHSNGGESIERRKKVVVVGSGWAGLGAAHHLCNQEFDVTVLEGDNGFGGVEDVGNRGYWYPYKNIFSLVDELGIKPFTNWTKSAQYSEYGLEVEFPIFQDLPQLPSPLGTLFFTQFFQLPVADRFTSLPLMAAAIDFDNTDTAWRKYDSITARELFKQFGSSERLYKNVIGPLLQVGLFAPPEQCSAAATLGMLYYILAHQKDFDMLWCRGTVREKIFEPWIDSMKTKGCEFIEGRKVTGVSVNEETGYVSAVTCGTETYNADAVILAVGISTLQDLIKSRVDFGIMYSAVLCAREEFLKVLYLDSIDVVSVKLWLDRKVNIPYANNACSGFDDSFGWTFFHLNAIHDEHKDGPVTVLQADFYYANELLPQKDEYIVAKAMSYLSKCVKNLVNVAVTENEIKRFPKSLTHFFPGSYKYMLRGSTSFPNLFMAGDWIINRHGSWAQEKSFVTGLEAANRVVDCLEEGSFAKIIPVEEDEPHIEALRSLNRRFNEIRAQLPLSDYFL</sequence>
<evidence type="ECO:0000259" key="1">
    <source>
        <dbReference type="Pfam" id="PF01593"/>
    </source>
</evidence>
<dbReference type="Proteomes" id="UP000030645">
    <property type="component" value="Unassembled WGS sequence"/>
</dbReference>
<gene>
    <name evidence="2" type="ORF">L484_006059</name>
</gene>
<dbReference type="InterPro" id="IPR050464">
    <property type="entry name" value="Zeta_carotene_desat/Oxidored"/>
</dbReference>
<dbReference type="SUPFAM" id="SSF51905">
    <property type="entry name" value="FAD/NAD(P)-binding domain"/>
    <property type="match status" value="1"/>
</dbReference>
<feature type="domain" description="Amine oxidase" evidence="1">
    <location>
        <begin position="62"/>
        <end position="498"/>
    </location>
</feature>
<keyword evidence="3" id="KW-1185">Reference proteome</keyword>
<dbReference type="GO" id="GO:0016491">
    <property type="term" value="F:oxidoreductase activity"/>
    <property type="evidence" value="ECO:0007669"/>
    <property type="project" value="InterPro"/>
</dbReference>
<evidence type="ECO:0000313" key="2">
    <source>
        <dbReference type="EMBL" id="EXB24028.1"/>
    </source>
</evidence>
<dbReference type="InterPro" id="IPR036188">
    <property type="entry name" value="FAD/NAD-bd_sf"/>
</dbReference>
<dbReference type="EMBL" id="KE343328">
    <property type="protein sequence ID" value="EXB24028.1"/>
    <property type="molecule type" value="Genomic_DNA"/>
</dbReference>
<dbReference type="PANTHER" id="PTHR42923:SF24">
    <property type="entry name" value="OS04G0560500 PROTEIN"/>
    <property type="match status" value="1"/>
</dbReference>
<dbReference type="InterPro" id="IPR002937">
    <property type="entry name" value="Amino_oxidase"/>
</dbReference>